<dbReference type="GO" id="GO:0007288">
    <property type="term" value="P:sperm axoneme assembly"/>
    <property type="evidence" value="ECO:0007669"/>
    <property type="project" value="TreeGrafter"/>
</dbReference>
<dbReference type="GO" id="GO:0097225">
    <property type="term" value="C:sperm midpiece"/>
    <property type="evidence" value="ECO:0007669"/>
    <property type="project" value="TreeGrafter"/>
</dbReference>
<keyword evidence="3" id="KW-1185">Reference proteome</keyword>
<dbReference type="AlphaFoldDB" id="A0A7J5YPI4"/>
<dbReference type="Proteomes" id="UP000518266">
    <property type="component" value="Unassembled WGS sequence"/>
</dbReference>
<feature type="region of interest" description="Disordered" evidence="1">
    <location>
        <begin position="245"/>
        <end position="300"/>
    </location>
</feature>
<evidence type="ECO:0000313" key="2">
    <source>
        <dbReference type="EMBL" id="KAF3851300.1"/>
    </source>
</evidence>
<feature type="compositionally biased region" description="Basic and acidic residues" evidence="1">
    <location>
        <begin position="469"/>
        <end position="479"/>
    </location>
</feature>
<comment type="caution">
    <text evidence="2">The sequence shown here is derived from an EMBL/GenBank/DDBJ whole genome shotgun (WGS) entry which is preliminary data.</text>
</comment>
<feature type="compositionally biased region" description="Basic and acidic residues" evidence="1">
    <location>
        <begin position="511"/>
        <end position="528"/>
    </location>
</feature>
<proteinExistence type="predicted"/>
<feature type="compositionally biased region" description="Polar residues" evidence="1">
    <location>
        <begin position="286"/>
        <end position="296"/>
    </location>
</feature>
<dbReference type="InterPro" id="IPR052634">
    <property type="entry name" value="Sperm_flagellar-bone_growth"/>
</dbReference>
<feature type="region of interest" description="Disordered" evidence="1">
    <location>
        <begin position="508"/>
        <end position="557"/>
    </location>
</feature>
<dbReference type="EMBL" id="JAAKFY010000010">
    <property type="protein sequence ID" value="KAF3851300.1"/>
    <property type="molecule type" value="Genomic_DNA"/>
</dbReference>
<evidence type="ECO:0000313" key="3">
    <source>
        <dbReference type="Proteomes" id="UP000518266"/>
    </source>
</evidence>
<feature type="region of interest" description="Disordered" evidence="1">
    <location>
        <begin position="454"/>
        <end position="485"/>
    </location>
</feature>
<organism evidence="2 3">
    <name type="scientific">Dissostichus mawsoni</name>
    <name type="common">Antarctic cod</name>
    <dbReference type="NCBI Taxonomy" id="36200"/>
    <lineage>
        <taxon>Eukaryota</taxon>
        <taxon>Metazoa</taxon>
        <taxon>Chordata</taxon>
        <taxon>Craniata</taxon>
        <taxon>Vertebrata</taxon>
        <taxon>Euteleostomi</taxon>
        <taxon>Actinopterygii</taxon>
        <taxon>Neopterygii</taxon>
        <taxon>Teleostei</taxon>
        <taxon>Neoteleostei</taxon>
        <taxon>Acanthomorphata</taxon>
        <taxon>Eupercaria</taxon>
        <taxon>Perciformes</taxon>
        <taxon>Notothenioidei</taxon>
        <taxon>Nototheniidae</taxon>
        <taxon>Dissostichus</taxon>
    </lineage>
</organism>
<sequence length="557" mass="62788">MVHQPIIKPSSPSFPHFTFKACVLESFALARPPTGQVRVTEEQEEKGNEHLLTSCTSLEPAVYPGHAGSGCRQRAEGRQPIPYDLVVDIIVEAIRQVPAQSGWILDGFPLDITQAFLLERALGGCVDEGNCVVNSRTDLAADPNPPEPPTPPPPVLDLALLLDIPEEIAGFEDTWPKLEDWFGEKQSILVRIDADVDEDELYKRMESVLQQTLMTKETQYLLTNFRYIPSPALATSPVEDVMLDSGKAPDSPSSAELPPVGNLRTFHTKPPTHTESETNLRHSRKASMSSVINEDSQGVPVNPPESLPRFFQLGILGYTFICICLFGLSELEVNFLSKNQLWYPTCVALHRFMCPHWDTVCDSYVKNVKTVMQQIRSQSSVINHHLFNIREDYKHYLGRPDLRQELVSHWQKDFNSIPDDMRKDEDTKAELHLRLDELRERLWDISDKCKEEDEQEKAALMGTAGWRNTRPDSKEKIQDQTEPVKLPQDKLISDYTEALRGISKLVSAEAHQGEMKEKKGKPQEKEKAPQASADANKNAKGKKSSADKKEQSRGDFK</sequence>
<dbReference type="InterPro" id="IPR027417">
    <property type="entry name" value="P-loop_NTPase"/>
</dbReference>
<dbReference type="Gene3D" id="3.40.50.300">
    <property type="entry name" value="P-loop containing nucleotide triphosphate hydrolases"/>
    <property type="match status" value="1"/>
</dbReference>
<accession>A0A7J5YPI4</accession>
<dbReference type="SUPFAM" id="SSF52540">
    <property type="entry name" value="P-loop containing nucleoside triphosphate hydrolases"/>
    <property type="match status" value="1"/>
</dbReference>
<dbReference type="PANTHER" id="PTHR14919:SF0">
    <property type="entry name" value="SPERM FLAGELLAR PROTEIN 2"/>
    <property type="match status" value="1"/>
</dbReference>
<reference evidence="2 3" key="1">
    <citation type="submission" date="2020-03" db="EMBL/GenBank/DDBJ databases">
        <title>Dissostichus mawsoni Genome sequencing and assembly.</title>
        <authorList>
            <person name="Park H."/>
        </authorList>
    </citation>
    <scope>NUCLEOTIDE SEQUENCE [LARGE SCALE GENOMIC DNA]</scope>
    <source>
        <strain evidence="2">DM0001</strain>
        <tissue evidence="2">Muscle</tissue>
    </source>
</reference>
<name>A0A7J5YPI4_DISMA</name>
<feature type="compositionally biased region" description="Basic and acidic residues" evidence="1">
    <location>
        <begin position="544"/>
        <end position="557"/>
    </location>
</feature>
<dbReference type="PANTHER" id="PTHR14919">
    <property type="entry name" value="KPL2-RELATED"/>
    <property type="match status" value="1"/>
</dbReference>
<dbReference type="GO" id="GO:0002177">
    <property type="term" value="C:manchette"/>
    <property type="evidence" value="ECO:0007669"/>
    <property type="project" value="TreeGrafter"/>
</dbReference>
<gene>
    <name evidence="2" type="ORF">F7725_013072</name>
</gene>
<protein>
    <submittedName>
        <fullName evidence="2">Uncharacterized protein</fullName>
    </submittedName>
</protein>
<dbReference type="OrthoDB" id="62528at2759"/>
<evidence type="ECO:0000256" key="1">
    <source>
        <dbReference type="SAM" id="MobiDB-lite"/>
    </source>
</evidence>